<feature type="transmembrane region" description="Helical" evidence="7">
    <location>
        <begin position="417"/>
        <end position="436"/>
    </location>
</feature>
<dbReference type="CDD" id="cd07731">
    <property type="entry name" value="ComA-like_MBL-fold"/>
    <property type="match status" value="1"/>
</dbReference>
<dbReference type="InterPro" id="IPR025405">
    <property type="entry name" value="DUF4131"/>
</dbReference>
<keyword evidence="5 7" id="KW-0472">Membrane</keyword>
<feature type="transmembrane region" description="Helical" evidence="7">
    <location>
        <begin position="258"/>
        <end position="284"/>
    </location>
</feature>
<evidence type="ECO:0000259" key="8">
    <source>
        <dbReference type="SMART" id="SM00849"/>
    </source>
</evidence>
<dbReference type="Pfam" id="PF13567">
    <property type="entry name" value="DUF4131"/>
    <property type="match status" value="1"/>
</dbReference>
<feature type="compositionally biased region" description="Basic and acidic residues" evidence="6">
    <location>
        <begin position="86"/>
        <end position="98"/>
    </location>
</feature>
<evidence type="ECO:0000256" key="4">
    <source>
        <dbReference type="ARBA" id="ARBA00022989"/>
    </source>
</evidence>
<dbReference type="AlphaFoldDB" id="A0A1M6MPT5"/>
<feature type="transmembrane region" description="Helical" evidence="7">
    <location>
        <begin position="486"/>
        <end position="503"/>
    </location>
</feature>
<proteinExistence type="predicted"/>
<keyword evidence="2" id="KW-1003">Cell membrane</keyword>
<dbReference type="RefSeq" id="WP_073108002.1">
    <property type="nucleotide sequence ID" value="NZ_FQZY01000019.1"/>
</dbReference>
<sequence>MTRRPVCLCCLLFLLLQMILIRGFQVYDDREPPWLEALVQQERPATVEGQIYQKEIKEEYDVFYLKCSSLQSKIIIYIKRESPEDLQKQSQKEQHKQSQEQSQKKQQKQPVKDLNINVIHIGNRIRVTGEASLFDVPRNPGNFDQNFYYRKQGIQGAVWADSVEVTDTEIYRLRDRLSQIRQRWKELLIEILGEEKGNTMSAILLGEKSGLDAELKELYQITGIGHILAISGLHMSFIGIGLYKLLRRGGFSFFTAGMAGTCFLLCYTIMIGCGVASVRALVMYGIRMGAEITGRVYDMLTSLAIAAMVILIWRPLYLLDAGFLLSFGAVAGALLLSPVLEQALRVEDESAGGMAAVQVQFLRGLCSGLGIHLMIFPVMLYFYYEFPPYSILLNLLVIPLMSAVLGAGVTGSFLSAIFLPAGRWVLHICVPILWLYEKSCRLTMALPFCRLVFGRPVLWQILLYYLVLLFLWMVLKYTKKKTGRQLGVVLMAAVVCVLAVGHGNRGKVRFTMLDVGQGDGMFLRGPSGVTYLIDGGSSDVKSVGRYRIEPFLKSQGVGVLDYVFVSHGDADHMNGIEEMIERQSVGVKVRCLVLPVQELWDENLTELAQTAADRNTRVLTIRESQCLTEGTMTLTCLQPDTDFPGEIGNASSVVLKLSYGAFDMLLTGDVEGAGEDELEKNPVLGECEVLKVAHHGSKNSSSETMLNKIRPEVSLISAGRENRYGHPHADTIDRLENVESRIFCTQELGAITIISDGTRMTLHHFVEE</sequence>
<accession>A0A1M6MPT5</accession>
<keyword evidence="10" id="KW-1185">Reference proteome</keyword>
<keyword evidence="4 7" id="KW-1133">Transmembrane helix</keyword>
<dbReference type="InterPro" id="IPR052159">
    <property type="entry name" value="Competence_DNA_uptake"/>
</dbReference>
<dbReference type="SMART" id="SM00849">
    <property type="entry name" value="Lactamase_B"/>
    <property type="match status" value="1"/>
</dbReference>
<dbReference type="PANTHER" id="PTHR30619">
    <property type="entry name" value="DNA INTERNALIZATION/COMPETENCE PROTEIN COMEC/REC2"/>
    <property type="match status" value="1"/>
</dbReference>
<dbReference type="NCBIfam" id="TIGR00361">
    <property type="entry name" value="ComEC_Rec2"/>
    <property type="match status" value="1"/>
</dbReference>
<dbReference type="InterPro" id="IPR004477">
    <property type="entry name" value="ComEC_N"/>
</dbReference>
<feature type="transmembrane region" description="Helical" evidence="7">
    <location>
        <begin position="224"/>
        <end position="246"/>
    </location>
</feature>
<feature type="transmembrane region" description="Helical" evidence="7">
    <location>
        <begin position="360"/>
        <end position="384"/>
    </location>
</feature>
<dbReference type="STRING" id="1121950.SAMN02745243_01566"/>
<keyword evidence="3 7" id="KW-0812">Transmembrane</keyword>
<dbReference type="InterPro" id="IPR001279">
    <property type="entry name" value="Metallo-B-lactamas"/>
</dbReference>
<feature type="region of interest" description="Disordered" evidence="6">
    <location>
        <begin position="86"/>
        <end position="111"/>
    </location>
</feature>
<protein>
    <submittedName>
        <fullName evidence="9">Competence protein ComEC</fullName>
    </submittedName>
</protein>
<feature type="domain" description="Metallo-beta-lactamase" evidence="8">
    <location>
        <begin position="517"/>
        <end position="720"/>
    </location>
</feature>
<feature type="transmembrane region" description="Helical" evidence="7">
    <location>
        <begin position="321"/>
        <end position="340"/>
    </location>
</feature>
<dbReference type="GO" id="GO:0005886">
    <property type="term" value="C:plasma membrane"/>
    <property type="evidence" value="ECO:0007669"/>
    <property type="project" value="UniProtKB-SubCell"/>
</dbReference>
<dbReference type="Gene3D" id="3.60.15.10">
    <property type="entry name" value="Ribonuclease Z/Hydroxyacylglutathione hydrolase-like"/>
    <property type="match status" value="1"/>
</dbReference>
<dbReference type="SUPFAM" id="SSF56281">
    <property type="entry name" value="Metallo-hydrolase/oxidoreductase"/>
    <property type="match status" value="1"/>
</dbReference>
<evidence type="ECO:0000313" key="10">
    <source>
        <dbReference type="Proteomes" id="UP000184301"/>
    </source>
</evidence>
<comment type="subcellular location">
    <subcellularLocation>
        <location evidence="1">Cell membrane</location>
        <topology evidence="1">Multi-pass membrane protein</topology>
    </subcellularLocation>
</comment>
<dbReference type="Proteomes" id="UP000184301">
    <property type="component" value="Unassembled WGS sequence"/>
</dbReference>
<name>A0A1M6MPT5_9FIRM</name>
<evidence type="ECO:0000256" key="6">
    <source>
        <dbReference type="SAM" id="MobiDB-lite"/>
    </source>
</evidence>
<dbReference type="Pfam" id="PF00753">
    <property type="entry name" value="Lactamase_B"/>
    <property type="match status" value="1"/>
</dbReference>
<gene>
    <name evidence="9" type="ORF">SAMN02745243_01566</name>
</gene>
<feature type="transmembrane region" description="Helical" evidence="7">
    <location>
        <begin position="391"/>
        <end position="411"/>
    </location>
</feature>
<feature type="transmembrane region" description="Helical" evidence="7">
    <location>
        <begin position="457"/>
        <end position="474"/>
    </location>
</feature>
<dbReference type="InterPro" id="IPR036866">
    <property type="entry name" value="RibonucZ/Hydroxyglut_hydro"/>
</dbReference>
<evidence type="ECO:0000256" key="2">
    <source>
        <dbReference type="ARBA" id="ARBA00022475"/>
    </source>
</evidence>
<dbReference type="NCBIfam" id="TIGR00360">
    <property type="entry name" value="ComEC_N-term"/>
    <property type="match status" value="1"/>
</dbReference>
<reference evidence="9 10" key="1">
    <citation type="submission" date="2016-11" db="EMBL/GenBank/DDBJ databases">
        <authorList>
            <person name="Jaros S."/>
            <person name="Januszkiewicz K."/>
            <person name="Wedrychowicz H."/>
        </authorList>
    </citation>
    <scope>NUCLEOTIDE SEQUENCE [LARGE SCALE GENOMIC DNA]</scope>
    <source>
        <strain evidence="9 10">DSM 15480</strain>
    </source>
</reference>
<dbReference type="InterPro" id="IPR004797">
    <property type="entry name" value="Competence_ComEC/Rec2"/>
</dbReference>
<evidence type="ECO:0000256" key="7">
    <source>
        <dbReference type="SAM" id="Phobius"/>
    </source>
</evidence>
<evidence type="ECO:0000256" key="1">
    <source>
        <dbReference type="ARBA" id="ARBA00004651"/>
    </source>
</evidence>
<dbReference type="InterPro" id="IPR035681">
    <property type="entry name" value="ComA-like_MBL"/>
</dbReference>
<feature type="transmembrane region" description="Helical" evidence="7">
    <location>
        <begin position="296"/>
        <end position="314"/>
    </location>
</feature>
<dbReference type="PANTHER" id="PTHR30619:SF1">
    <property type="entry name" value="RECOMBINATION PROTEIN 2"/>
    <property type="match status" value="1"/>
</dbReference>
<organism evidence="9 10">
    <name type="scientific">Hespellia stercorisuis DSM 15480</name>
    <dbReference type="NCBI Taxonomy" id="1121950"/>
    <lineage>
        <taxon>Bacteria</taxon>
        <taxon>Bacillati</taxon>
        <taxon>Bacillota</taxon>
        <taxon>Clostridia</taxon>
        <taxon>Lachnospirales</taxon>
        <taxon>Lachnospiraceae</taxon>
        <taxon>Hespellia</taxon>
    </lineage>
</organism>
<dbReference type="OrthoDB" id="9761531at2"/>
<evidence type="ECO:0000256" key="5">
    <source>
        <dbReference type="ARBA" id="ARBA00023136"/>
    </source>
</evidence>
<dbReference type="GO" id="GO:0030420">
    <property type="term" value="P:establishment of competence for transformation"/>
    <property type="evidence" value="ECO:0007669"/>
    <property type="project" value="InterPro"/>
</dbReference>
<dbReference type="EMBL" id="FQZY01000019">
    <property type="protein sequence ID" value="SHJ85498.1"/>
    <property type="molecule type" value="Genomic_DNA"/>
</dbReference>
<evidence type="ECO:0000313" key="9">
    <source>
        <dbReference type="EMBL" id="SHJ85498.1"/>
    </source>
</evidence>
<evidence type="ECO:0000256" key="3">
    <source>
        <dbReference type="ARBA" id="ARBA00022692"/>
    </source>
</evidence>
<dbReference type="Pfam" id="PF03772">
    <property type="entry name" value="Competence"/>
    <property type="match status" value="1"/>
</dbReference>